<evidence type="ECO:0000256" key="1">
    <source>
        <dbReference type="ARBA" id="ARBA00006974"/>
    </source>
</evidence>
<organism evidence="3 4">
    <name type="scientific">Cinchona calisaya</name>
    <dbReference type="NCBI Taxonomy" id="153742"/>
    <lineage>
        <taxon>Eukaryota</taxon>
        <taxon>Viridiplantae</taxon>
        <taxon>Streptophyta</taxon>
        <taxon>Embryophyta</taxon>
        <taxon>Tracheophyta</taxon>
        <taxon>Spermatophyta</taxon>
        <taxon>Magnoliopsida</taxon>
        <taxon>eudicotyledons</taxon>
        <taxon>Gunneridae</taxon>
        <taxon>Pentapetalae</taxon>
        <taxon>asterids</taxon>
        <taxon>lamiids</taxon>
        <taxon>Gentianales</taxon>
        <taxon>Rubiaceae</taxon>
        <taxon>Cinchonoideae</taxon>
        <taxon>Cinchoneae</taxon>
        <taxon>Cinchona</taxon>
    </lineage>
</organism>
<dbReference type="PANTHER" id="PTHR31374">
    <property type="entry name" value="AUXIN-INDUCED PROTEIN-LIKE-RELATED"/>
    <property type="match status" value="1"/>
</dbReference>
<name>A0ABD3ALC1_9GENT</name>
<gene>
    <name evidence="3" type="ORF">ACH5RR_005491</name>
</gene>
<dbReference type="EMBL" id="JBJUIK010000003">
    <property type="protein sequence ID" value="KAL3531970.1"/>
    <property type="molecule type" value="Genomic_DNA"/>
</dbReference>
<feature type="region of interest" description="Disordered" evidence="2">
    <location>
        <begin position="24"/>
        <end position="44"/>
    </location>
</feature>
<evidence type="ECO:0000313" key="3">
    <source>
        <dbReference type="EMBL" id="KAL3531970.1"/>
    </source>
</evidence>
<sequence length="115" mass="12783">MGGGSVILKLVREMLIKVLTMPGRTSPPTVDIDSDEDCTSEQNNLPEDVKEGHFVIHTVDKDGNIRRFIIALSYLTHPDFLNLLEQAEEEFGFKQEGVLAVPCGHSDLERILGCM</sequence>
<dbReference type="PANTHER" id="PTHR31374:SF153">
    <property type="entry name" value="AUXIN-RESPONSIVE PROTEIN SAUR36-LIKE"/>
    <property type="match status" value="1"/>
</dbReference>
<comment type="caution">
    <text evidence="3">The sequence shown here is derived from an EMBL/GenBank/DDBJ whole genome shotgun (WGS) entry which is preliminary data.</text>
</comment>
<dbReference type="Pfam" id="PF02519">
    <property type="entry name" value="Auxin_inducible"/>
    <property type="match status" value="1"/>
</dbReference>
<evidence type="ECO:0000313" key="4">
    <source>
        <dbReference type="Proteomes" id="UP001630127"/>
    </source>
</evidence>
<dbReference type="InterPro" id="IPR003676">
    <property type="entry name" value="SAUR_fam"/>
</dbReference>
<proteinExistence type="inferred from homology"/>
<dbReference type="Proteomes" id="UP001630127">
    <property type="component" value="Unassembled WGS sequence"/>
</dbReference>
<comment type="similarity">
    <text evidence="1">Belongs to the ARG7 family.</text>
</comment>
<protein>
    <submittedName>
        <fullName evidence="3">Uncharacterized protein</fullName>
    </submittedName>
</protein>
<keyword evidence="4" id="KW-1185">Reference proteome</keyword>
<dbReference type="AlphaFoldDB" id="A0ABD3ALC1"/>
<evidence type="ECO:0000256" key="2">
    <source>
        <dbReference type="SAM" id="MobiDB-lite"/>
    </source>
</evidence>
<reference evidence="3 4" key="1">
    <citation type="submission" date="2024-11" db="EMBL/GenBank/DDBJ databases">
        <title>A near-complete genome assembly of Cinchona calisaya.</title>
        <authorList>
            <person name="Lian D.C."/>
            <person name="Zhao X.W."/>
            <person name="Wei L."/>
        </authorList>
    </citation>
    <scope>NUCLEOTIDE SEQUENCE [LARGE SCALE GENOMIC DNA]</scope>
    <source>
        <tissue evidence="3">Nenye</tissue>
    </source>
</reference>
<accession>A0ABD3ALC1</accession>